<dbReference type="CDD" id="cd23810">
    <property type="entry name" value="UBCc_BIRC6"/>
    <property type="match status" value="1"/>
</dbReference>
<dbReference type="SMART" id="SM00212">
    <property type="entry name" value="UBCc"/>
    <property type="match status" value="1"/>
</dbReference>
<feature type="region of interest" description="Disordered" evidence="3">
    <location>
        <begin position="1"/>
        <end position="24"/>
    </location>
</feature>
<dbReference type="InterPro" id="IPR016135">
    <property type="entry name" value="UBQ-conjugating_enzyme/RWD"/>
</dbReference>
<feature type="transmembrane region" description="Helical" evidence="4">
    <location>
        <begin position="92"/>
        <end position="109"/>
    </location>
</feature>
<evidence type="ECO:0000256" key="2">
    <source>
        <dbReference type="ARBA" id="ARBA00022786"/>
    </source>
</evidence>
<gene>
    <name evidence="6" type="ORF">GTHE00462_LOCUS21939</name>
</gene>
<evidence type="ECO:0000313" key="6">
    <source>
        <dbReference type="EMBL" id="CAE2311990.1"/>
    </source>
</evidence>
<feature type="transmembrane region" description="Helical" evidence="4">
    <location>
        <begin position="168"/>
        <end position="186"/>
    </location>
</feature>
<evidence type="ECO:0000259" key="5">
    <source>
        <dbReference type="PROSITE" id="PS50127"/>
    </source>
</evidence>
<feature type="region of interest" description="Disordered" evidence="3">
    <location>
        <begin position="323"/>
        <end position="386"/>
    </location>
</feature>
<sequence>MSSIDSEIFVEEESPAKTNAPKKRDVPGIIVMDVGDIESPAPPHEEGDWQDEEDDGLLLRCFTVTTGCCAAVHNVMLQQWNSCGNFVRDRRFWLCKIIIVVMDAAILRGSFSMAEEYCDQDDEISEFGWVLWSSFLVFCKFVYLRPVFHLHQLGVFHSSRWDAVKSAFLELLCVICHILMLLSLMIRTVEPGFAAFRSGTCESRGRELVRDPFTCSLAAKWYSLTPDHPINGDNKTKPLSHQPPGCFFVQSEKQLYFNKVICSREEDWCEDWIHQNYGQCTKESTCLCLCEFFSASIVMSIIIFALPMPVQWRMLSSSLTKIAERPRDSNEHNPSNITDMTGPSQRNRDDGMEGVEMQTRSRTTDIVVDEDDAAESDNEGTTPMPSDLYAKCMEEYKCQGVEGFHGLSSFAESEKHDEQGGSHQRMKRLHKELKSLPKQLEQHPNSSIWIRYDQDRPQYMRAAITGPSGTPYESGVFLFDLYFPPSYPLVPPKMLFLTTAHGTIRFNPNLYADGKVCLSLLGTFDGPKWDPGSSLYQVLISIQGMILGAPHPILNEPGLGGFERQEGAAGGRIAHVCDNAVRAYDERVQLATLQHAILGYIRKVPDGFEEAVQLHFFMKKASILSLLKKWREEAESFRREHGAAQLQEDFLDRLHELHMQLSLSLNAIREPAAYRQILDAEASSRAAATMRAVGEEGEVEAQGSEGEGAEDDKMLEDDRDDIQLLPGASRTNRSKSRQRR</sequence>
<feature type="compositionally biased region" description="Polar residues" evidence="3">
    <location>
        <begin position="332"/>
        <end position="345"/>
    </location>
</feature>
<evidence type="ECO:0000256" key="1">
    <source>
        <dbReference type="ARBA" id="ARBA00022679"/>
    </source>
</evidence>
<keyword evidence="2" id="KW-0833">Ubl conjugation pathway</keyword>
<evidence type="ECO:0000256" key="3">
    <source>
        <dbReference type="SAM" id="MobiDB-lite"/>
    </source>
</evidence>
<organism evidence="6">
    <name type="scientific">Guillardia theta</name>
    <name type="common">Cryptophyte</name>
    <name type="synonym">Cryptomonas phi</name>
    <dbReference type="NCBI Taxonomy" id="55529"/>
    <lineage>
        <taxon>Eukaryota</taxon>
        <taxon>Cryptophyceae</taxon>
        <taxon>Pyrenomonadales</taxon>
        <taxon>Geminigeraceae</taxon>
        <taxon>Guillardia</taxon>
    </lineage>
</organism>
<keyword evidence="4" id="KW-1133">Transmembrane helix</keyword>
<dbReference type="AlphaFoldDB" id="A0A7S4L1B2"/>
<feature type="domain" description="UBC core" evidence="5">
    <location>
        <begin position="424"/>
        <end position="597"/>
    </location>
</feature>
<feature type="transmembrane region" description="Helical" evidence="4">
    <location>
        <begin position="129"/>
        <end position="148"/>
    </location>
</feature>
<proteinExistence type="predicted"/>
<dbReference type="EMBL" id="HBKN01028336">
    <property type="protein sequence ID" value="CAE2311990.1"/>
    <property type="molecule type" value="Transcribed_RNA"/>
</dbReference>
<keyword evidence="4" id="KW-0812">Transmembrane</keyword>
<name>A0A7S4L1B2_GUITH</name>
<reference evidence="6" key="1">
    <citation type="submission" date="2021-01" db="EMBL/GenBank/DDBJ databases">
        <authorList>
            <person name="Corre E."/>
            <person name="Pelletier E."/>
            <person name="Niang G."/>
            <person name="Scheremetjew M."/>
            <person name="Finn R."/>
            <person name="Kale V."/>
            <person name="Holt S."/>
            <person name="Cochrane G."/>
            <person name="Meng A."/>
            <person name="Brown T."/>
            <person name="Cohen L."/>
        </authorList>
    </citation>
    <scope>NUCLEOTIDE SEQUENCE</scope>
    <source>
        <strain evidence="6">CCMP 2712</strain>
    </source>
</reference>
<keyword evidence="4" id="KW-0472">Membrane</keyword>
<dbReference type="PROSITE" id="PS50127">
    <property type="entry name" value="UBC_2"/>
    <property type="match status" value="1"/>
</dbReference>
<feature type="compositionally biased region" description="Acidic residues" evidence="3">
    <location>
        <begin position="707"/>
        <end position="720"/>
    </location>
</feature>
<dbReference type="Pfam" id="PF00179">
    <property type="entry name" value="UQ_con"/>
    <property type="match status" value="1"/>
</dbReference>
<evidence type="ECO:0000256" key="4">
    <source>
        <dbReference type="SAM" id="Phobius"/>
    </source>
</evidence>
<dbReference type="SUPFAM" id="SSF54495">
    <property type="entry name" value="UBC-like"/>
    <property type="match status" value="1"/>
</dbReference>
<dbReference type="GO" id="GO:0016740">
    <property type="term" value="F:transferase activity"/>
    <property type="evidence" value="ECO:0007669"/>
    <property type="project" value="UniProtKB-KW"/>
</dbReference>
<dbReference type="Gene3D" id="3.10.110.10">
    <property type="entry name" value="Ubiquitin Conjugating Enzyme"/>
    <property type="match status" value="1"/>
</dbReference>
<dbReference type="PANTHER" id="PTHR46116">
    <property type="entry name" value="(E3-INDEPENDENT) E2 UBIQUITIN-CONJUGATING ENZYME"/>
    <property type="match status" value="1"/>
</dbReference>
<keyword evidence="1" id="KW-0808">Transferase</keyword>
<feature type="region of interest" description="Disordered" evidence="3">
    <location>
        <begin position="689"/>
        <end position="740"/>
    </location>
</feature>
<dbReference type="InterPro" id="IPR000608">
    <property type="entry name" value="UBC"/>
</dbReference>
<accession>A0A7S4L1B2</accession>
<feature type="compositionally biased region" description="Acidic residues" evidence="3">
    <location>
        <begin position="367"/>
        <end position="378"/>
    </location>
</feature>
<protein>
    <recommendedName>
        <fullName evidence="5">UBC core domain-containing protein</fullName>
    </recommendedName>
</protein>